<dbReference type="PANTHER" id="PTHR42760">
    <property type="entry name" value="SHORT-CHAIN DEHYDROGENASES/REDUCTASES FAMILY MEMBER"/>
    <property type="match status" value="1"/>
</dbReference>
<dbReference type="STRING" id="913774.A0A0C3GV22"/>
<keyword evidence="4" id="KW-1185">Reference proteome</keyword>
<dbReference type="InParanoid" id="A0A0C3GV22"/>
<name>A0A0C3GV22_OIDMZ</name>
<evidence type="ECO:0000256" key="2">
    <source>
        <dbReference type="ARBA" id="ARBA00022857"/>
    </source>
</evidence>
<dbReference type="PRINTS" id="PR00081">
    <property type="entry name" value="GDHRDH"/>
</dbReference>
<dbReference type="Pfam" id="PF13561">
    <property type="entry name" value="adh_short_C2"/>
    <property type="match status" value="1"/>
</dbReference>
<dbReference type="NCBIfam" id="NF005559">
    <property type="entry name" value="PRK07231.1"/>
    <property type="match status" value="1"/>
</dbReference>
<dbReference type="Proteomes" id="UP000054321">
    <property type="component" value="Unassembled WGS sequence"/>
</dbReference>
<dbReference type="GO" id="GO:0016616">
    <property type="term" value="F:oxidoreductase activity, acting on the CH-OH group of donors, NAD or NADP as acceptor"/>
    <property type="evidence" value="ECO:0007669"/>
    <property type="project" value="TreeGrafter"/>
</dbReference>
<dbReference type="PRINTS" id="PR00080">
    <property type="entry name" value="SDRFAMILY"/>
</dbReference>
<dbReference type="Gene3D" id="3.40.50.720">
    <property type="entry name" value="NAD(P)-binding Rossmann-like Domain"/>
    <property type="match status" value="1"/>
</dbReference>
<sequence length="271" mass="29088">MTASQRLQYKTSIVTGSSSGLGRAIALRYSREGSNVVCADLKPTARPEVPDEAEIETHELIKKEGGRAIFVRTDVGDARQMEALIATAVKEFGSVDILVNNAGVSLEARSPAACHLVNEDVWDTTMRVNVKSVFLGCKYAIAQMLKQEPHPSGDRGWIINMSSVMGIVATQDRPSYCASKGAVSNLTRQVALDYAKYGIHVNAICPGYTQTAIFAESTTHVASLDDLQKSHPFNGPGKPDDIARIAVVLASDDASWVTGICMPVDGGYTAR</sequence>
<reference evidence="3 4" key="1">
    <citation type="submission" date="2014-04" db="EMBL/GenBank/DDBJ databases">
        <authorList>
            <consortium name="DOE Joint Genome Institute"/>
            <person name="Kuo A."/>
            <person name="Martino E."/>
            <person name="Perotto S."/>
            <person name="Kohler A."/>
            <person name="Nagy L.G."/>
            <person name="Floudas D."/>
            <person name="Copeland A."/>
            <person name="Barry K.W."/>
            <person name="Cichocki N."/>
            <person name="Veneault-Fourrey C."/>
            <person name="LaButti K."/>
            <person name="Lindquist E.A."/>
            <person name="Lipzen A."/>
            <person name="Lundell T."/>
            <person name="Morin E."/>
            <person name="Murat C."/>
            <person name="Sun H."/>
            <person name="Tunlid A."/>
            <person name="Henrissat B."/>
            <person name="Grigoriev I.V."/>
            <person name="Hibbett D.S."/>
            <person name="Martin F."/>
            <person name="Nordberg H.P."/>
            <person name="Cantor M.N."/>
            <person name="Hua S.X."/>
        </authorList>
    </citation>
    <scope>NUCLEOTIDE SEQUENCE [LARGE SCALE GENOMIC DNA]</scope>
    <source>
        <strain evidence="3 4">Zn</strain>
    </source>
</reference>
<evidence type="ECO:0000313" key="4">
    <source>
        <dbReference type="Proteomes" id="UP000054321"/>
    </source>
</evidence>
<evidence type="ECO:0000313" key="3">
    <source>
        <dbReference type="EMBL" id="KIM94131.1"/>
    </source>
</evidence>
<dbReference type="PROSITE" id="PS00061">
    <property type="entry name" value="ADH_SHORT"/>
    <property type="match status" value="1"/>
</dbReference>
<dbReference type="PANTHER" id="PTHR42760:SF124">
    <property type="entry name" value="SHORT-CHAIN DEHYDROGENASE_REDUCTASE"/>
    <property type="match status" value="1"/>
</dbReference>
<accession>A0A0C3GV22</accession>
<keyword evidence="2" id="KW-0521">NADP</keyword>
<dbReference type="SUPFAM" id="SSF51735">
    <property type="entry name" value="NAD(P)-binding Rossmann-fold domains"/>
    <property type="match status" value="1"/>
</dbReference>
<dbReference type="InterPro" id="IPR036291">
    <property type="entry name" value="NAD(P)-bd_dom_sf"/>
</dbReference>
<dbReference type="InterPro" id="IPR020904">
    <property type="entry name" value="Sc_DH/Rdtase_CS"/>
</dbReference>
<dbReference type="OrthoDB" id="417891at2759"/>
<dbReference type="InterPro" id="IPR002347">
    <property type="entry name" value="SDR_fam"/>
</dbReference>
<dbReference type="AlphaFoldDB" id="A0A0C3GV22"/>
<reference evidence="4" key="2">
    <citation type="submission" date="2015-01" db="EMBL/GenBank/DDBJ databases">
        <title>Evolutionary Origins and Diversification of the Mycorrhizal Mutualists.</title>
        <authorList>
            <consortium name="DOE Joint Genome Institute"/>
            <consortium name="Mycorrhizal Genomics Consortium"/>
            <person name="Kohler A."/>
            <person name="Kuo A."/>
            <person name="Nagy L.G."/>
            <person name="Floudas D."/>
            <person name="Copeland A."/>
            <person name="Barry K.W."/>
            <person name="Cichocki N."/>
            <person name="Veneault-Fourrey C."/>
            <person name="LaButti K."/>
            <person name="Lindquist E.A."/>
            <person name="Lipzen A."/>
            <person name="Lundell T."/>
            <person name="Morin E."/>
            <person name="Murat C."/>
            <person name="Riley R."/>
            <person name="Ohm R."/>
            <person name="Sun H."/>
            <person name="Tunlid A."/>
            <person name="Henrissat B."/>
            <person name="Grigoriev I.V."/>
            <person name="Hibbett D.S."/>
            <person name="Martin F."/>
        </authorList>
    </citation>
    <scope>NUCLEOTIDE SEQUENCE [LARGE SCALE GENOMIC DNA]</scope>
    <source>
        <strain evidence="4">Zn</strain>
    </source>
</reference>
<evidence type="ECO:0000256" key="1">
    <source>
        <dbReference type="ARBA" id="ARBA00006484"/>
    </source>
</evidence>
<gene>
    <name evidence="3" type="ORF">OIDMADRAFT_136570</name>
</gene>
<dbReference type="EMBL" id="KN832891">
    <property type="protein sequence ID" value="KIM94131.1"/>
    <property type="molecule type" value="Genomic_DNA"/>
</dbReference>
<dbReference type="HOGENOM" id="CLU_010194_1_0_1"/>
<dbReference type="FunFam" id="3.40.50.720:FF:000620">
    <property type="entry name" value="3-oxoacyl-(Acyl carrier protein) reductase"/>
    <property type="match status" value="1"/>
</dbReference>
<dbReference type="CDD" id="cd05233">
    <property type="entry name" value="SDR_c"/>
    <property type="match status" value="1"/>
</dbReference>
<organism evidence="3 4">
    <name type="scientific">Oidiodendron maius (strain Zn)</name>
    <dbReference type="NCBI Taxonomy" id="913774"/>
    <lineage>
        <taxon>Eukaryota</taxon>
        <taxon>Fungi</taxon>
        <taxon>Dikarya</taxon>
        <taxon>Ascomycota</taxon>
        <taxon>Pezizomycotina</taxon>
        <taxon>Leotiomycetes</taxon>
        <taxon>Leotiomycetes incertae sedis</taxon>
        <taxon>Myxotrichaceae</taxon>
        <taxon>Oidiodendron</taxon>
    </lineage>
</organism>
<protein>
    <submittedName>
        <fullName evidence="3">Uncharacterized protein</fullName>
    </submittedName>
</protein>
<comment type="similarity">
    <text evidence="1">Belongs to the short-chain dehydrogenases/reductases (SDR) family.</text>
</comment>
<proteinExistence type="inferred from homology"/>